<evidence type="ECO:0000256" key="1">
    <source>
        <dbReference type="SAM" id="MobiDB-lite"/>
    </source>
</evidence>
<feature type="compositionally biased region" description="Polar residues" evidence="1">
    <location>
        <begin position="20"/>
        <end position="31"/>
    </location>
</feature>
<proteinExistence type="predicted"/>
<evidence type="ECO:0000313" key="2">
    <source>
        <dbReference type="EMBL" id="MBW0575627.1"/>
    </source>
</evidence>
<sequence>MVPLTLYKPTPITSTPPNPQLATTPSQSSQLKRYDWIPENIPPPPEINGDFCNPRNLIDEPRRRNQANFTSRLQEGHGEQRKTSVERSHQYQIRQNGKTPCVVSLPRYSWGKTPVHHLGI</sequence>
<reference evidence="2" key="1">
    <citation type="submission" date="2021-03" db="EMBL/GenBank/DDBJ databases">
        <title>Draft genome sequence of rust myrtle Austropuccinia psidii MF-1, a brazilian biotype.</title>
        <authorList>
            <person name="Quecine M.C."/>
            <person name="Pachon D.M.R."/>
            <person name="Bonatelli M.L."/>
            <person name="Correr F.H."/>
            <person name="Franceschini L.M."/>
            <person name="Leite T.F."/>
            <person name="Margarido G.R.A."/>
            <person name="Almeida C.A."/>
            <person name="Ferrarezi J.A."/>
            <person name="Labate C.A."/>
        </authorList>
    </citation>
    <scope>NUCLEOTIDE SEQUENCE</scope>
    <source>
        <strain evidence="2">MF-1</strain>
    </source>
</reference>
<dbReference type="AlphaFoldDB" id="A0A9Q3K9C4"/>
<feature type="compositionally biased region" description="Basic and acidic residues" evidence="1">
    <location>
        <begin position="74"/>
        <end position="89"/>
    </location>
</feature>
<gene>
    <name evidence="2" type="ORF">O181_115342</name>
</gene>
<keyword evidence="3" id="KW-1185">Reference proteome</keyword>
<organism evidence="2 3">
    <name type="scientific">Austropuccinia psidii MF-1</name>
    <dbReference type="NCBI Taxonomy" id="1389203"/>
    <lineage>
        <taxon>Eukaryota</taxon>
        <taxon>Fungi</taxon>
        <taxon>Dikarya</taxon>
        <taxon>Basidiomycota</taxon>
        <taxon>Pucciniomycotina</taxon>
        <taxon>Pucciniomycetes</taxon>
        <taxon>Pucciniales</taxon>
        <taxon>Sphaerophragmiaceae</taxon>
        <taxon>Austropuccinia</taxon>
    </lineage>
</organism>
<comment type="caution">
    <text evidence="2">The sequence shown here is derived from an EMBL/GenBank/DDBJ whole genome shotgun (WGS) entry which is preliminary data.</text>
</comment>
<name>A0A9Q3K9C4_9BASI</name>
<protein>
    <submittedName>
        <fullName evidence="2">Uncharacterized protein</fullName>
    </submittedName>
</protein>
<dbReference type="EMBL" id="AVOT02096652">
    <property type="protein sequence ID" value="MBW0575627.1"/>
    <property type="molecule type" value="Genomic_DNA"/>
</dbReference>
<feature type="region of interest" description="Disordered" evidence="1">
    <location>
        <begin position="1"/>
        <end position="93"/>
    </location>
</feature>
<evidence type="ECO:0000313" key="3">
    <source>
        <dbReference type="Proteomes" id="UP000765509"/>
    </source>
</evidence>
<accession>A0A9Q3K9C4</accession>
<dbReference type="Proteomes" id="UP000765509">
    <property type="component" value="Unassembled WGS sequence"/>
</dbReference>